<organism evidence="2 3">
    <name type="scientific">Actinopolyspora mzabensis</name>
    <dbReference type="NCBI Taxonomy" id="995066"/>
    <lineage>
        <taxon>Bacteria</taxon>
        <taxon>Bacillati</taxon>
        <taxon>Actinomycetota</taxon>
        <taxon>Actinomycetes</taxon>
        <taxon>Actinopolysporales</taxon>
        <taxon>Actinopolysporaceae</taxon>
        <taxon>Actinopolyspora</taxon>
    </lineage>
</organism>
<evidence type="ECO:0000256" key="1">
    <source>
        <dbReference type="SAM" id="MobiDB-lite"/>
    </source>
</evidence>
<dbReference type="Proteomes" id="UP000199213">
    <property type="component" value="Unassembled WGS sequence"/>
</dbReference>
<dbReference type="AlphaFoldDB" id="A0A1G8VTE1"/>
<feature type="region of interest" description="Disordered" evidence="1">
    <location>
        <begin position="1"/>
        <end position="78"/>
    </location>
</feature>
<name>A0A1G8VTE1_ACTMZ</name>
<evidence type="ECO:0000313" key="3">
    <source>
        <dbReference type="Proteomes" id="UP000199213"/>
    </source>
</evidence>
<dbReference type="OrthoDB" id="5193581at2"/>
<protein>
    <submittedName>
        <fullName evidence="2">Uncharacterized protein</fullName>
    </submittedName>
</protein>
<accession>A0A1G8VTE1</accession>
<sequence length="78" mass="8724">MGRAQYSKTIQQEISGSRRNAYKCKKSRKTGKGQDIQGPVKGRLKRPLEQDAADRKEEKYGNSVRTSSAGLPSNGKRR</sequence>
<feature type="compositionally biased region" description="Basic and acidic residues" evidence="1">
    <location>
        <begin position="46"/>
        <end position="60"/>
    </location>
</feature>
<proteinExistence type="predicted"/>
<keyword evidence="3" id="KW-1185">Reference proteome</keyword>
<reference evidence="3" key="1">
    <citation type="submission" date="2016-10" db="EMBL/GenBank/DDBJ databases">
        <authorList>
            <person name="Varghese N."/>
            <person name="Submissions S."/>
        </authorList>
    </citation>
    <scope>NUCLEOTIDE SEQUENCE [LARGE SCALE GENOMIC DNA]</scope>
    <source>
        <strain evidence="3">DSM 45460</strain>
    </source>
</reference>
<dbReference type="EMBL" id="FNFM01000001">
    <property type="protein sequence ID" value="SDJ69371.1"/>
    <property type="molecule type" value="Genomic_DNA"/>
</dbReference>
<dbReference type="RefSeq" id="WP_092625616.1">
    <property type="nucleotide sequence ID" value="NZ_FNFM01000001.1"/>
</dbReference>
<feature type="compositionally biased region" description="Basic residues" evidence="1">
    <location>
        <begin position="20"/>
        <end position="31"/>
    </location>
</feature>
<gene>
    <name evidence="2" type="ORF">SAMN04487820_101322</name>
</gene>
<evidence type="ECO:0000313" key="2">
    <source>
        <dbReference type="EMBL" id="SDJ69371.1"/>
    </source>
</evidence>
<feature type="compositionally biased region" description="Polar residues" evidence="1">
    <location>
        <begin position="1"/>
        <end position="18"/>
    </location>
</feature>